<keyword evidence="2" id="KW-0560">Oxidoreductase</keyword>
<feature type="domain" description="Carboxymuconolactone decarboxylase-like" evidence="1">
    <location>
        <begin position="26"/>
        <end position="108"/>
    </location>
</feature>
<name>A0A328ZFN4_9BURK</name>
<keyword evidence="2" id="KW-0575">Peroxidase</keyword>
<dbReference type="SUPFAM" id="SSF69118">
    <property type="entry name" value="AhpD-like"/>
    <property type="match status" value="1"/>
</dbReference>
<evidence type="ECO:0000259" key="1">
    <source>
        <dbReference type="Pfam" id="PF02627"/>
    </source>
</evidence>
<dbReference type="PANTHER" id="PTHR33930:SF2">
    <property type="entry name" value="BLR3452 PROTEIN"/>
    <property type="match status" value="1"/>
</dbReference>
<keyword evidence="3" id="KW-1185">Reference proteome</keyword>
<dbReference type="Gene3D" id="1.20.1290.10">
    <property type="entry name" value="AhpD-like"/>
    <property type="match status" value="1"/>
</dbReference>
<sequence length="122" mass="12382">MADTSSFQTLTRDISRHVGALRASQPQALQAFSALGKAAMAPGALDARTKELVALAIGVAARCDGCIGFHTQALARLGASREEVHEVLGIAVYMGGGPALMYAANAVAAFDECRPAAPGAAA</sequence>
<dbReference type="Proteomes" id="UP000248856">
    <property type="component" value="Unassembled WGS sequence"/>
</dbReference>
<comment type="caution">
    <text evidence="2">The sequence shown here is derived from an EMBL/GenBank/DDBJ whole genome shotgun (WGS) entry which is preliminary data.</text>
</comment>
<dbReference type="EMBL" id="QLTA01000009">
    <property type="protein sequence ID" value="RAR84871.1"/>
    <property type="molecule type" value="Genomic_DNA"/>
</dbReference>
<dbReference type="Pfam" id="PF02627">
    <property type="entry name" value="CMD"/>
    <property type="match status" value="1"/>
</dbReference>
<dbReference type="InterPro" id="IPR003779">
    <property type="entry name" value="CMD-like"/>
</dbReference>
<dbReference type="PANTHER" id="PTHR33930">
    <property type="entry name" value="ALKYL HYDROPEROXIDE REDUCTASE AHPD"/>
    <property type="match status" value="1"/>
</dbReference>
<evidence type="ECO:0000313" key="3">
    <source>
        <dbReference type="Proteomes" id="UP000248856"/>
    </source>
</evidence>
<dbReference type="InterPro" id="IPR004675">
    <property type="entry name" value="AhpD_core"/>
</dbReference>
<dbReference type="InterPro" id="IPR029032">
    <property type="entry name" value="AhpD-like"/>
</dbReference>
<protein>
    <submittedName>
        <fullName evidence="2">AhpD family alkylhydroperoxidase</fullName>
    </submittedName>
</protein>
<dbReference type="OrthoDB" id="1683318at2"/>
<dbReference type="AlphaFoldDB" id="A0A328ZFN4"/>
<dbReference type="GO" id="GO:0051920">
    <property type="term" value="F:peroxiredoxin activity"/>
    <property type="evidence" value="ECO:0007669"/>
    <property type="project" value="InterPro"/>
</dbReference>
<organism evidence="2 3">
    <name type="scientific">Paracidovorax anthurii</name>
    <dbReference type="NCBI Taxonomy" id="78229"/>
    <lineage>
        <taxon>Bacteria</taxon>
        <taxon>Pseudomonadati</taxon>
        <taxon>Pseudomonadota</taxon>
        <taxon>Betaproteobacteria</taxon>
        <taxon>Burkholderiales</taxon>
        <taxon>Comamonadaceae</taxon>
        <taxon>Paracidovorax</taxon>
    </lineage>
</organism>
<evidence type="ECO:0000313" key="2">
    <source>
        <dbReference type="EMBL" id="RAR84871.1"/>
    </source>
</evidence>
<gene>
    <name evidence="2" type="ORF">AX018_1009103</name>
</gene>
<reference evidence="2 3" key="1">
    <citation type="submission" date="2018-06" db="EMBL/GenBank/DDBJ databases">
        <title>Genomic Encyclopedia of Archaeal and Bacterial Type Strains, Phase II (KMG-II): from individual species to whole genera.</title>
        <authorList>
            <person name="Goeker M."/>
        </authorList>
    </citation>
    <scope>NUCLEOTIDE SEQUENCE [LARGE SCALE GENOMIC DNA]</scope>
    <source>
        <strain evidence="2 3">CFPB 3232</strain>
    </source>
</reference>
<proteinExistence type="predicted"/>
<dbReference type="RefSeq" id="WP_111876552.1">
    <property type="nucleotide sequence ID" value="NZ_CBCSGC010000380.1"/>
</dbReference>
<dbReference type="NCBIfam" id="TIGR00778">
    <property type="entry name" value="ahpD_dom"/>
    <property type="match status" value="1"/>
</dbReference>
<accession>A0A328ZFN4</accession>